<dbReference type="InterPro" id="IPR015424">
    <property type="entry name" value="PyrdxlP-dep_Trfase"/>
</dbReference>
<comment type="similarity">
    <text evidence="2">Belongs to the class-I pyridoxal-phosphate-dependent aminotransferase family.</text>
</comment>
<dbReference type="GO" id="GO:0042802">
    <property type="term" value="F:identical protein binding"/>
    <property type="evidence" value="ECO:0007669"/>
    <property type="project" value="TreeGrafter"/>
</dbReference>
<dbReference type="GO" id="GO:0030170">
    <property type="term" value="F:pyridoxal phosphate binding"/>
    <property type="evidence" value="ECO:0007669"/>
    <property type="project" value="InterPro"/>
</dbReference>
<dbReference type="AlphaFoldDB" id="A0A1M6QVD5"/>
<evidence type="ECO:0000256" key="5">
    <source>
        <dbReference type="ARBA" id="ARBA00022679"/>
    </source>
</evidence>
<dbReference type="CDD" id="cd00609">
    <property type="entry name" value="AAT_like"/>
    <property type="match status" value="1"/>
</dbReference>
<proteinExistence type="inferred from homology"/>
<dbReference type="STRING" id="1121266.SAMN02745883_01622"/>
<protein>
    <submittedName>
        <fullName evidence="8">Aromatic-amino-acid transaminase</fullName>
    </submittedName>
</protein>
<evidence type="ECO:0000256" key="2">
    <source>
        <dbReference type="ARBA" id="ARBA00007441"/>
    </source>
</evidence>
<evidence type="ECO:0000256" key="4">
    <source>
        <dbReference type="ARBA" id="ARBA00022576"/>
    </source>
</evidence>
<feature type="domain" description="Aminotransferase class I/classII large" evidence="7">
    <location>
        <begin position="39"/>
        <end position="402"/>
    </location>
</feature>
<comment type="cofactor">
    <cofactor evidence="1">
        <name>pyridoxal 5'-phosphate</name>
        <dbReference type="ChEBI" id="CHEBI:597326"/>
    </cofactor>
</comment>
<evidence type="ECO:0000256" key="3">
    <source>
        <dbReference type="ARBA" id="ARBA00011738"/>
    </source>
</evidence>
<evidence type="ECO:0000313" key="8">
    <source>
        <dbReference type="EMBL" id="SHK24048.1"/>
    </source>
</evidence>
<dbReference type="Pfam" id="PF00155">
    <property type="entry name" value="Aminotran_1_2"/>
    <property type="match status" value="1"/>
</dbReference>
<dbReference type="PANTHER" id="PTHR11879:SF22">
    <property type="entry name" value="ASPARTATE AMINOTRANSFERASE, MITOCHONDRIAL"/>
    <property type="match status" value="1"/>
</dbReference>
<dbReference type="Gene3D" id="3.90.1150.10">
    <property type="entry name" value="Aspartate Aminotransferase, domain 1"/>
    <property type="match status" value="1"/>
</dbReference>
<dbReference type="InterPro" id="IPR015422">
    <property type="entry name" value="PyrdxlP-dep_Trfase_small"/>
</dbReference>
<dbReference type="SUPFAM" id="SSF53383">
    <property type="entry name" value="PLP-dependent transferases"/>
    <property type="match status" value="1"/>
</dbReference>
<dbReference type="InterPro" id="IPR004839">
    <property type="entry name" value="Aminotransferase_I/II_large"/>
</dbReference>
<dbReference type="InterPro" id="IPR015421">
    <property type="entry name" value="PyrdxlP-dep_Trfase_major"/>
</dbReference>
<dbReference type="Proteomes" id="UP000184082">
    <property type="component" value="Unassembled WGS sequence"/>
</dbReference>
<dbReference type="GO" id="GO:0006520">
    <property type="term" value="P:amino acid metabolic process"/>
    <property type="evidence" value="ECO:0007669"/>
    <property type="project" value="InterPro"/>
</dbReference>
<accession>A0A1M6QVD5</accession>
<dbReference type="GO" id="GO:0008483">
    <property type="term" value="F:transaminase activity"/>
    <property type="evidence" value="ECO:0007669"/>
    <property type="project" value="UniProtKB-KW"/>
</dbReference>
<evidence type="ECO:0000259" key="7">
    <source>
        <dbReference type="Pfam" id="PF00155"/>
    </source>
</evidence>
<dbReference type="PANTHER" id="PTHR11879">
    <property type="entry name" value="ASPARTATE AMINOTRANSFERASE"/>
    <property type="match status" value="1"/>
</dbReference>
<reference evidence="8 9" key="1">
    <citation type="submission" date="2016-11" db="EMBL/GenBank/DDBJ databases">
        <authorList>
            <person name="Jaros S."/>
            <person name="Januszkiewicz K."/>
            <person name="Wedrychowicz H."/>
        </authorList>
    </citation>
    <scope>NUCLEOTIDE SEQUENCE [LARGE SCALE GENOMIC DNA]</scope>
    <source>
        <strain evidence="8 9">DSM 14501</strain>
    </source>
</reference>
<dbReference type="RefSeq" id="WP_072967405.1">
    <property type="nucleotide sequence ID" value="NZ_FRAJ01000012.1"/>
</dbReference>
<keyword evidence="5" id="KW-0808">Transferase</keyword>
<keyword evidence="6" id="KW-0663">Pyridoxal phosphate</keyword>
<gene>
    <name evidence="8" type="ORF">SAMN02745883_01622</name>
</gene>
<dbReference type="EMBL" id="FRAJ01000012">
    <property type="protein sequence ID" value="SHK24048.1"/>
    <property type="molecule type" value="Genomic_DNA"/>
</dbReference>
<dbReference type="Gene3D" id="3.40.640.10">
    <property type="entry name" value="Type I PLP-dependent aspartate aminotransferase-like (Major domain)"/>
    <property type="match status" value="1"/>
</dbReference>
<keyword evidence="4" id="KW-0032">Aminotransferase</keyword>
<keyword evidence="9" id="KW-1185">Reference proteome</keyword>
<name>A0A1M6QVD5_9FIRM</name>
<comment type="subunit">
    <text evidence="3">Homodimer.</text>
</comment>
<evidence type="ECO:0000256" key="1">
    <source>
        <dbReference type="ARBA" id="ARBA00001933"/>
    </source>
</evidence>
<sequence>MSENFSMVAPHSKRPVNEDKIFAASRQAKEAIEKYGFENVINSTVGALLDDNGKLLVLPTVIKVLKNLPPEEIAAYAPIAGLPEYLETVKTAAFRECMPEGYIEAIATPGGSGAIRHTIWNYSEMGDYILTSDWYWGPYKTIAEEHGRKITTYTFFDENKNFNIKSFREKLNQLLKIQDRVVILLNSPAHNPTGFSLEISEWEEVINILKNFAKNKDKKIILFSDIAYIDFAGEKNKSRQFMKLFGNLPENILTIVSFSMSKGYTLYGMRSGAMICITSNKSIAEEFKNVGQFSNRGVWSNGTRSAMKILAEIFKNSELLSKVETERNVLKKMLNERAQSFVNEAKKIGLDICPYKSGFFITIPCNNPELVSEKLKKDNIFVVPLQKGIRFAVCSVSKEKCLKAPLKLLNAIKNI</sequence>
<organism evidence="8 9">
    <name type="scientific">Caminicella sporogenes DSM 14501</name>
    <dbReference type="NCBI Taxonomy" id="1121266"/>
    <lineage>
        <taxon>Bacteria</taxon>
        <taxon>Bacillati</taxon>
        <taxon>Bacillota</taxon>
        <taxon>Clostridia</taxon>
        <taxon>Peptostreptococcales</taxon>
        <taxon>Caminicellaceae</taxon>
        <taxon>Caminicella</taxon>
    </lineage>
</organism>
<evidence type="ECO:0000313" key="9">
    <source>
        <dbReference type="Proteomes" id="UP000184082"/>
    </source>
</evidence>
<evidence type="ECO:0000256" key="6">
    <source>
        <dbReference type="ARBA" id="ARBA00022898"/>
    </source>
</evidence>
<dbReference type="InterPro" id="IPR000796">
    <property type="entry name" value="Asp_trans"/>
</dbReference>